<feature type="region of interest" description="Disordered" evidence="1">
    <location>
        <begin position="63"/>
        <end position="89"/>
    </location>
</feature>
<proteinExistence type="predicted"/>
<dbReference type="Proteomes" id="UP000004184">
    <property type="component" value="Unassembled WGS sequence"/>
</dbReference>
<dbReference type="STRING" id="591159.SSQG_00353"/>
<keyword evidence="3" id="KW-1185">Reference proteome</keyword>
<evidence type="ECO:0000256" key="1">
    <source>
        <dbReference type="SAM" id="MobiDB-lite"/>
    </source>
</evidence>
<feature type="compositionally biased region" description="Basic and acidic residues" evidence="1">
    <location>
        <begin position="72"/>
        <end position="89"/>
    </location>
</feature>
<accession>D9X682</accession>
<dbReference type="EMBL" id="GG657757">
    <property type="protein sequence ID" value="EFL29835.1"/>
    <property type="molecule type" value="Genomic_DNA"/>
</dbReference>
<dbReference type="AlphaFoldDB" id="D9X682"/>
<protein>
    <submittedName>
        <fullName evidence="2">Predicted protein</fullName>
    </submittedName>
</protein>
<organism evidence="2 3">
    <name type="scientific">Streptomyces viridochromogenes (strain DSM 40736 / JCM 4977 / BCRC 1201 / Tue 494)</name>
    <dbReference type="NCBI Taxonomy" id="591159"/>
    <lineage>
        <taxon>Bacteria</taxon>
        <taxon>Bacillati</taxon>
        <taxon>Actinomycetota</taxon>
        <taxon>Actinomycetes</taxon>
        <taxon>Kitasatosporales</taxon>
        <taxon>Streptomycetaceae</taxon>
        <taxon>Streptomyces</taxon>
    </lineage>
</organism>
<evidence type="ECO:0000313" key="3">
    <source>
        <dbReference type="Proteomes" id="UP000004184"/>
    </source>
</evidence>
<reference evidence="3" key="1">
    <citation type="submission" date="2009-02" db="EMBL/GenBank/DDBJ databases">
        <title>Annotation of Streptomyces viridochromogenes strain DSM 40736.</title>
        <authorList>
            <consortium name="The Broad Institute Genome Sequencing Platform"/>
            <consortium name="Broad Institute Microbial Sequencing Center"/>
            <person name="Fischbach M."/>
            <person name="Godfrey P."/>
            <person name="Ward D."/>
            <person name="Young S."/>
            <person name="Zeng Q."/>
            <person name="Koehrsen M."/>
            <person name="Alvarado L."/>
            <person name="Berlin A.M."/>
            <person name="Bochicchio J."/>
            <person name="Borenstein D."/>
            <person name="Chapman S.B."/>
            <person name="Chen Z."/>
            <person name="Engels R."/>
            <person name="Freedman E."/>
            <person name="Gellesch M."/>
            <person name="Goldberg J."/>
            <person name="Griggs A."/>
            <person name="Gujja S."/>
            <person name="Heilman E.R."/>
            <person name="Heiman D.I."/>
            <person name="Hepburn T.A."/>
            <person name="Howarth C."/>
            <person name="Jen D."/>
            <person name="Larson L."/>
            <person name="Lewis B."/>
            <person name="Mehta T."/>
            <person name="Park D."/>
            <person name="Pearson M."/>
            <person name="Richards J."/>
            <person name="Roberts A."/>
            <person name="Saif S."/>
            <person name="Shea T.D."/>
            <person name="Shenoy N."/>
            <person name="Sisk P."/>
            <person name="Stolte C."/>
            <person name="Sykes S.N."/>
            <person name="Thomson T."/>
            <person name="Walk T."/>
            <person name="White J."/>
            <person name="Yandava C."/>
            <person name="Straight P."/>
            <person name="Clardy J."/>
            <person name="Hung D."/>
            <person name="Kolter R."/>
            <person name="Mekalanos J."/>
            <person name="Walker S."/>
            <person name="Walsh C.T."/>
            <person name="Wieland-Brown L.C."/>
            <person name="Haas B."/>
            <person name="Nusbaum C."/>
            <person name="Birren B."/>
        </authorList>
    </citation>
    <scope>NUCLEOTIDE SEQUENCE [LARGE SCALE GENOMIC DNA]</scope>
    <source>
        <strain evidence="3">DSM 40736 / JCM 4977 / BCRC 1201 / Tue 494</strain>
    </source>
</reference>
<sequence>MYEDERDIDIWLVGRLTAGQLPQRSGLTTRDRFVREALGQPAGRAGTAAVTAVWEESLRAPRAHRAAGLGARRPDGREPARHGRTAETV</sequence>
<dbReference type="HOGENOM" id="CLU_2453476_0_0_11"/>
<evidence type="ECO:0000313" key="2">
    <source>
        <dbReference type="EMBL" id="EFL29835.1"/>
    </source>
</evidence>
<gene>
    <name evidence="2" type="ORF">SSQG_00353</name>
</gene>
<name>D9X682_STRVT</name>
<dbReference type="RefSeq" id="WP_003987930.1">
    <property type="nucleotide sequence ID" value="NZ_GG657757.1"/>
</dbReference>